<feature type="domain" description="PEGA" evidence="2">
    <location>
        <begin position="261"/>
        <end position="320"/>
    </location>
</feature>
<dbReference type="InterPro" id="IPR050452">
    <property type="entry name" value="Metacaspase"/>
</dbReference>
<sequence length="338" mass="37019">PQLNYAENDARAFAEYFSKEIGLSPSNITLLVGEEARQRNIKKVLGTDLKKQAAAKDQVILYFAGHGAPEPEPSTKNADGLEKYLLPFDANLDSLYSSAIPMREIQYLLQRFASKRVVLVLDTCFSGQAGGGTGRTINFKTLGLRSGIISTDFYEKMSQGKGKMILTASAGNQLSHELDEFKHGAFTYYLLEAMKGNGDNDKDGIITVNEAYQYVSNAVPKITSQNQFPQLFGGGGNVVLGKSTRTEVAMNLPNRNFNGGRLIIQVKPPEAEILIDGVSRGQGPIMNTVLSKGSYNVRVRMESFMSQSKTIMIGQSSLTQLKFGLIKPEEDDFITPPP</sequence>
<proteinExistence type="predicted"/>
<feature type="domain" description="Peptidase C14 caspase" evidence="1">
    <location>
        <begin position="2"/>
        <end position="231"/>
    </location>
</feature>
<evidence type="ECO:0000259" key="1">
    <source>
        <dbReference type="Pfam" id="PF00656"/>
    </source>
</evidence>
<dbReference type="GO" id="GO:0005737">
    <property type="term" value="C:cytoplasm"/>
    <property type="evidence" value="ECO:0007669"/>
    <property type="project" value="TreeGrafter"/>
</dbReference>
<dbReference type="InterPro" id="IPR013229">
    <property type="entry name" value="PEGA"/>
</dbReference>
<dbReference type="SUPFAM" id="SSF52129">
    <property type="entry name" value="Caspase-like"/>
    <property type="match status" value="1"/>
</dbReference>
<dbReference type="GO" id="GO:0006508">
    <property type="term" value="P:proteolysis"/>
    <property type="evidence" value="ECO:0007669"/>
    <property type="project" value="InterPro"/>
</dbReference>
<dbReference type="InterPro" id="IPR029030">
    <property type="entry name" value="Caspase-like_dom_sf"/>
</dbReference>
<dbReference type="Pfam" id="PF00656">
    <property type="entry name" value="Peptidase_C14"/>
    <property type="match status" value="1"/>
</dbReference>
<dbReference type="AlphaFoldDB" id="A0A381TIK3"/>
<dbReference type="PANTHER" id="PTHR48104:SF30">
    <property type="entry name" value="METACASPASE-1"/>
    <property type="match status" value="1"/>
</dbReference>
<dbReference type="Pfam" id="PF08308">
    <property type="entry name" value="PEGA"/>
    <property type="match status" value="1"/>
</dbReference>
<dbReference type="Gene3D" id="3.40.50.1460">
    <property type="match status" value="1"/>
</dbReference>
<accession>A0A381TIK3</accession>
<evidence type="ECO:0000259" key="2">
    <source>
        <dbReference type="Pfam" id="PF08308"/>
    </source>
</evidence>
<dbReference type="InterPro" id="IPR011600">
    <property type="entry name" value="Pept_C14_caspase"/>
</dbReference>
<gene>
    <name evidence="3" type="ORF">METZ01_LOCUS68185</name>
</gene>
<organism evidence="3">
    <name type="scientific">marine metagenome</name>
    <dbReference type="NCBI Taxonomy" id="408172"/>
    <lineage>
        <taxon>unclassified sequences</taxon>
        <taxon>metagenomes</taxon>
        <taxon>ecological metagenomes</taxon>
    </lineage>
</organism>
<dbReference type="PANTHER" id="PTHR48104">
    <property type="entry name" value="METACASPASE-4"/>
    <property type="match status" value="1"/>
</dbReference>
<dbReference type="EMBL" id="UINC01004574">
    <property type="protein sequence ID" value="SVA15331.1"/>
    <property type="molecule type" value="Genomic_DNA"/>
</dbReference>
<name>A0A381TIK3_9ZZZZ</name>
<evidence type="ECO:0000313" key="3">
    <source>
        <dbReference type="EMBL" id="SVA15331.1"/>
    </source>
</evidence>
<protein>
    <submittedName>
        <fullName evidence="3">Uncharacterized protein</fullName>
    </submittedName>
</protein>
<feature type="non-terminal residue" evidence="3">
    <location>
        <position position="1"/>
    </location>
</feature>
<reference evidence="3" key="1">
    <citation type="submission" date="2018-05" db="EMBL/GenBank/DDBJ databases">
        <authorList>
            <person name="Lanie J.A."/>
            <person name="Ng W.-L."/>
            <person name="Kazmierczak K.M."/>
            <person name="Andrzejewski T.M."/>
            <person name="Davidsen T.M."/>
            <person name="Wayne K.J."/>
            <person name="Tettelin H."/>
            <person name="Glass J.I."/>
            <person name="Rusch D."/>
            <person name="Podicherti R."/>
            <person name="Tsui H.-C.T."/>
            <person name="Winkler M.E."/>
        </authorList>
    </citation>
    <scope>NUCLEOTIDE SEQUENCE</scope>
</reference>
<dbReference type="GO" id="GO:0004197">
    <property type="term" value="F:cysteine-type endopeptidase activity"/>
    <property type="evidence" value="ECO:0007669"/>
    <property type="project" value="InterPro"/>
</dbReference>